<feature type="compositionally biased region" description="Gly residues" evidence="1">
    <location>
        <begin position="231"/>
        <end position="242"/>
    </location>
</feature>
<gene>
    <name evidence="2" type="ORF">NC653_028574</name>
</gene>
<keyword evidence="3" id="KW-1185">Reference proteome</keyword>
<dbReference type="Proteomes" id="UP001164929">
    <property type="component" value="Chromosome 12"/>
</dbReference>
<feature type="region of interest" description="Disordered" evidence="1">
    <location>
        <begin position="221"/>
        <end position="242"/>
    </location>
</feature>
<sequence length="321" mass="34757">MHLLCEFKHRAIGKIEWESPPNILVTRNPNWLRKGKGWTQPCRVGWTDVPTRKNKRLVAERELLTFCMQMKANQKKWTAEGEEGYLERGCCLWWLVVAAAVAEAAWMCGLPPVRSGGGEARRQLLWFFLLPRVCCLCQQRPPLSAVAALLTAHSAGGNRGNGGAAWSGLLSMTGRTVAAGGDDDGDGAAPAASNGGERDAQMHRLLPFFFPSVAANLAEEEDGRRLRKNDGGVGNAGDGGGAGVAPAVDAVSKLREQKWWLVRKVVFFSVQRPGGEVRHTCSSAGHGSPVSPLMRGYGCADVGMGHAGFLSKWVGERKRKE</sequence>
<accession>A0AAD6Q496</accession>
<reference evidence="2" key="1">
    <citation type="journal article" date="2023" name="Mol. Ecol. Resour.">
        <title>Chromosome-level genome assembly of a triploid poplar Populus alba 'Berolinensis'.</title>
        <authorList>
            <person name="Chen S."/>
            <person name="Yu Y."/>
            <person name="Wang X."/>
            <person name="Wang S."/>
            <person name="Zhang T."/>
            <person name="Zhou Y."/>
            <person name="He R."/>
            <person name="Meng N."/>
            <person name="Wang Y."/>
            <person name="Liu W."/>
            <person name="Liu Z."/>
            <person name="Liu J."/>
            <person name="Guo Q."/>
            <person name="Huang H."/>
            <person name="Sederoff R.R."/>
            <person name="Wang G."/>
            <person name="Qu G."/>
            <person name="Chen S."/>
        </authorList>
    </citation>
    <scope>NUCLEOTIDE SEQUENCE</scope>
    <source>
        <strain evidence="2">SC-2020</strain>
    </source>
</reference>
<organism evidence="2 3">
    <name type="scientific">Populus alba x Populus x berolinensis</name>
    <dbReference type="NCBI Taxonomy" id="444605"/>
    <lineage>
        <taxon>Eukaryota</taxon>
        <taxon>Viridiplantae</taxon>
        <taxon>Streptophyta</taxon>
        <taxon>Embryophyta</taxon>
        <taxon>Tracheophyta</taxon>
        <taxon>Spermatophyta</taxon>
        <taxon>Magnoliopsida</taxon>
        <taxon>eudicotyledons</taxon>
        <taxon>Gunneridae</taxon>
        <taxon>Pentapetalae</taxon>
        <taxon>rosids</taxon>
        <taxon>fabids</taxon>
        <taxon>Malpighiales</taxon>
        <taxon>Salicaceae</taxon>
        <taxon>Saliceae</taxon>
        <taxon>Populus</taxon>
    </lineage>
</organism>
<dbReference type="EMBL" id="JAQIZT010000012">
    <property type="protein sequence ID" value="KAJ6976478.1"/>
    <property type="molecule type" value="Genomic_DNA"/>
</dbReference>
<proteinExistence type="predicted"/>
<comment type="caution">
    <text evidence="2">The sequence shown here is derived from an EMBL/GenBank/DDBJ whole genome shotgun (WGS) entry which is preliminary data.</text>
</comment>
<evidence type="ECO:0000313" key="3">
    <source>
        <dbReference type="Proteomes" id="UP001164929"/>
    </source>
</evidence>
<evidence type="ECO:0000256" key="1">
    <source>
        <dbReference type="SAM" id="MobiDB-lite"/>
    </source>
</evidence>
<protein>
    <submittedName>
        <fullName evidence="2">Uncharacterized protein</fullName>
    </submittedName>
</protein>
<dbReference type="AlphaFoldDB" id="A0AAD6Q496"/>
<name>A0AAD6Q496_9ROSI</name>
<evidence type="ECO:0000313" key="2">
    <source>
        <dbReference type="EMBL" id="KAJ6976478.1"/>
    </source>
</evidence>